<sequence>MASINHSTSSSKKRHVSFNHFLASKNLSIFRCKSPNIDNPNPVVSSSLPVCPENDGLKEHLPQPLSLDLQLFKDILIDNDEPSASNDHGTRSKVFREDENVELSLR</sequence>
<evidence type="ECO:0000313" key="2">
    <source>
        <dbReference type="EMBL" id="CAF0916414.1"/>
    </source>
</evidence>
<dbReference type="Proteomes" id="UP000663852">
    <property type="component" value="Unassembled WGS sequence"/>
</dbReference>
<gene>
    <name evidence="2" type="ORF">EDS130_LOCUS10539</name>
</gene>
<reference evidence="2" key="1">
    <citation type="submission" date="2021-02" db="EMBL/GenBank/DDBJ databases">
        <authorList>
            <person name="Nowell W R."/>
        </authorList>
    </citation>
    <scope>NUCLEOTIDE SEQUENCE</scope>
</reference>
<comment type="caution">
    <text evidence="2">The sequence shown here is derived from an EMBL/GenBank/DDBJ whole genome shotgun (WGS) entry which is preliminary data.</text>
</comment>
<dbReference type="AlphaFoldDB" id="A0A814AKZ1"/>
<proteinExistence type="predicted"/>
<evidence type="ECO:0000256" key="1">
    <source>
        <dbReference type="SAM" id="MobiDB-lite"/>
    </source>
</evidence>
<accession>A0A814AKZ1</accession>
<name>A0A814AKZ1_ADIRI</name>
<feature type="compositionally biased region" description="Basic and acidic residues" evidence="1">
    <location>
        <begin position="88"/>
        <end position="98"/>
    </location>
</feature>
<evidence type="ECO:0000313" key="3">
    <source>
        <dbReference type="Proteomes" id="UP000663852"/>
    </source>
</evidence>
<feature type="region of interest" description="Disordered" evidence="1">
    <location>
        <begin position="80"/>
        <end position="106"/>
    </location>
</feature>
<organism evidence="2 3">
    <name type="scientific">Adineta ricciae</name>
    <name type="common">Rotifer</name>
    <dbReference type="NCBI Taxonomy" id="249248"/>
    <lineage>
        <taxon>Eukaryota</taxon>
        <taxon>Metazoa</taxon>
        <taxon>Spiralia</taxon>
        <taxon>Gnathifera</taxon>
        <taxon>Rotifera</taxon>
        <taxon>Eurotatoria</taxon>
        <taxon>Bdelloidea</taxon>
        <taxon>Adinetida</taxon>
        <taxon>Adinetidae</taxon>
        <taxon>Adineta</taxon>
    </lineage>
</organism>
<dbReference type="EMBL" id="CAJNOJ010000037">
    <property type="protein sequence ID" value="CAF0916414.1"/>
    <property type="molecule type" value="Genomic_DNA"/>
</dbReference>
<protein>
    <submittedName>
        <fullName evidence="2">Uncharacterized protein</fullName>
    </submittedName>
</protein>